<name>A0A1M7ES30_9GAMM</name>
<dbReference type="SUPFAM" id="SSF51735">
    <property type="entry name" value="NAD(P)-binding Rossmann-fold domains"/>
    <property type="match status" value="1"/>
</dbReference>
<evidence type="ECO:0000313" key="3">
    <source>
        <dbReference type="EMBL" id="SHL94534.1"/>
    </source>
</evidence>
<evidence type="ECO:0000313" key="2">
    <source>
        <dbReference type="EMBL" id="GEN23235.1"/>
    </source>
</evidence>
<keyword evidence="5" id="KW-1185">Reference proteome</keyword>
<evidence type="ECO:0000313" key="4">
    <source>
        <dbReference type="Proteomes" id="UP000184123"/>
    </source>
</evidence>
<dbReference type="Pfam" id="PF13561">
    <property type="entry name" value="adh_short_C2"/>
    <property type="match status" value="1"/>
</dbReference>
<dbReference type="AlphaFoldDB" id="A0A1M7ES30"/>
<dbReference type="InterPro" id="IPR036291">
    <property type="entry name" value="NAD(P)-bd_dom_sf"/>
</dbReference>
<dbReference type="STRING" id="44933.SAMN05660971_01765"/>
<comment type="similarity">
    <text evidence="1">Belongs to the short-chain dehydrogenases/reductases (SDR) family.</text>
</comment>
<protein>
    <submittedName>
        <fullName evidence="3">NAD(P)-dependent dehydrogenase, short-chain alcohol dehydrogenase family</fullName>
    </submittedName>
    <submittedName>
        <fullName evidence="2">Short-chain dehydrogenase</fullName>
    </submittedName>
</protein>
<dbReference type="Proteomes" id="UP000184123">
    <property type="component" value="Unassembled WGS sequence"/>
</dbReference>
<gene>
    <name evidence="2" type="ORF">HCU01_11840</name>
    <name evidence="3" type="ORF">SAMN05660971_01765</name>
</gene>
<dbReference type="OrthoDB" id="9803333at2"/>
<accession>A0A1M7ES30</accession>
<organism evidence="3 4">
    <name type="scientific">Halomonas cupida</name>
    <dbReference type="NCBI Taxonomy" id="44933"/>
    <lineage>
        <taxon>Bacteria</taxon>
        <taxon>Pseudomonadati</taxon>
        <taxon>Pseudomonadota</taxon>
        <taxon>Gammaproteobacteria</taxon>
        <taxon>Oceanospirillales</taxon>
        <taxon>Halomonadaceae</taxon>
        <taxon>Halomonas</taxon>
    </lineage>
</organism>
<proteinExistence type="inferred from homology"/>
<dbReference type="EMBL" id="FRCA01000004">
    <property type="protein sequence ID" value="SHL94534.1"/>
    <property type="molecule type" value="Genomic_DNA"/>
</dbReference>
<dbReference type="PANTHER" id="PTHR43975:SF2">
    <property type="entry name" value="EG:BACR7A4.14 PROTEIN-RELATED"/>
    <property type="match status" value="1"/>
</dbReference>
<evidence type="ECO:0000256" key="1">
    <source>
        <dbReference type="ARBA" id="ARBA00006484"/>
    </source>
</evidence>
<dbReference type="EMBL" id="BJXU01000038">
    <property type="protein sequence ID" value="GEN23235.1"/>
    <property type="molecule type" value="Genomic_DNA"/>
</dbReference>
<dbReference type="Proteomes" id="UP000321726">
    <property type="component" value="Unassembled WGS sequence"/>
</dbReference>
<dbReference type="PROSITE" id="PS00061">
    <property type="entry name" value="ADH_SHORT"/>
    <property type="match status" value="1"/>
</dbReference>
<dbReference type="RefSeq" id="WP_073434831.1">
    <property type="nucleotide sequence ID" value="NZ_BJXU01000038.1"/>
</dbReference>
<dbReference type="PRINTS" id="PR00080">
    <property type="entry name" value="SDRFAMILY"/>
</dbReference>
<dbReference type="Gene3D" id="3.40.50.720">
    <property type="entry name" value="NAD(P)-binding Rossmann-like Domain"/>
    <property type="match status" value="1"/>
</dbReference>
<dbReference type="InterPro" id="IPR002347">
    <property type="entry name" value="SDR_fam"/>
</dbReference>
<sequence length="249" mass="26047">MASLDGKVALITGGSSGIGLASAIAFSNAGARVIVTGRKQSSLYESLDLIGPDSIGICGDISDLTHHDNLVSAVKEHFGSLDIYMANAGINHIEPTEAVTAESYDAQFSANTRGTFFGVQKMLPMMNDGGSILLTSSIASDKVLDGHAVYAGTKAAINAFAKSWAIELKHRNIRVNVLSPGPVETGILDKLGIPQEKLSDFTRTMAQAIPLGRMGHPSELGRAALFLASDDSSFVNGVNLQVDGGMTLL</sequence>
<reference evidence="2 5" key="2">
    <citation type="submission" date="2019-07" db="EMBL/GenBank/DDBJ databases">
        <title>Whole genome shotgun sequence of Halomonas cupida NBRC 102219.</title>
        <authorList>
            <person name="Hosoyama A."/>
            <person name="Uohara A."/>
            <person name="Ohji S."/>
            <person name="Ichikawa N."/>
        </authorList>
    </citation>
    <scope>NUCLEOTIDE SEQUENCE [LARGE SCALE GENOMIC DNA]</scope>
    <source>
        <strain evidence="2 5">NBRC 102219</strain>
    </source>
</reference>
<dbReference type="PANTHER" id="PTHR43975">
    <property type="entry name" value="ZGC:101858"/>
    <property type="match status" value="1"/>
</dbReference>
<dbReference type="FunFam" id="3.40.50.720:FF:000084">
    <property type="entry name" value="Short-chain dehydrogenase reductase"/>
    <property type="match status" value="1"/>
</dbReference>
<reference evidence="3 4" key="1">
    <citation type="submission" date="2016-11" db="EMBL/GenBank/DDBJ databases">
        <authorList>
            <person name="Jaros S."/>
            <person name="Januszkiewicz K."/>
            <person name="Wedrychowicz H."/>
        </authorList>
    </citation>
    <scope>NUCLEOTIDE SEQUENCE [LARGE SCALE GENOMIC DNA]</scope>
    <source>
        <strain evidence="3 4">DSM 4740</strain>
    </source>
</reference>
<dbReference type="CDD" id="cd05233">
    <property type="entry name" value="SDR_c"/>
    <property type="match status" value="1"/>
</dbReference>
<dbReference type="InterPro" id="IPR020904">
    <property type="entry name" value="Sc_DH/Rdtase_CS"/>
</dbReference>
<evidence type="ECO:0000313" key="5">
    <source>
        <dbReference type="Proteomes" id="UP000321726"/>
    </source>
</evidence>
<dbReference type="PRINTS" id="PR00081">
    <property type="entry name" value="GDHRDH"/>
</dbReference>